<dbReference type="Pfam" id="PF00171">
    <property type="entry name" value="Aldedh"/>
    <property type="match status" value="1"/>
</dbReference>
<dbReference type="InterPro" id="IPR016161">
    <property type="entry name" value="Ald_DH/histidinol_DH"/>
</dbReference>
<organism evidence="6 7">
    <name type="scientific">Alteromonas lipolytica</name>
    <dbReference type="NCBI Taxonomy" id="1856405"/>
    <lineage>
        <taxon>Bacteria</taxon>
        <taxon>Pseudomonadati</taxon>
        <taxon>Pseudomonadota</taxon>
        <taxon>Gammaproteobacteria</taxon>
        <taxon>Alteromonadales</taxon>
        <taxon>Alteromonadaceae</taxon>
        <taxon>Alteromonas/Salinimonas group</taxon>
        <taxon>Alteromonas</taxon>
    </lineage>
</organism>
<dbReference type="Gene3D" id="3.40.605.10">
    <property type="entry name" value="Aldehyde Dehydrogenase, Chain A, domain 1"/>
    <property type="match status" value="1"/>
</dbReference>
<dbReference type="InterPro" id="IPR015590">
    <property type="entry name" value="Aldehyde_DH_dom"/>
</dbReference>
<evidence type="ECO:0000256" key="3">
    <source>
        <dbReference type="PROSITE-ProRule" id="PRU10007"/>
    </source>
</evidence>
<dbReference type="PANTHER" id="PTHR11699">
    <property type="entry name" value="ALDEHYDE DEHYDROGENASE-RELATED"/>
    <property type="match status" value="1"/>
</dbReference>
<evidence type="ECO:0000313" key="6">
    <source>
        <dbReference type="EMBL" id="OFI33000.1"/>
    </source>
</evidence>
<dbReference type="FunFam" id="3.40.605.10:FF:000007">
    <property type="entry name" value="NAD/NADP-dependent betaine aldehyde dehydrogenase"/>
    <property type="match status" value="1"/>
</dbReference>
<dbReference type="InterPro" id="IPR016162">
    <property type="entry name" value="Ald_DH_N"/>
</dbReference>
<dbReference type="InterPro" id="IPR029510">
    <property type="entry name" value="Ald_DH_CS_GLU"/>
</dbReference>
<dbReference type="CDD" id="cd07106">
    <property type="entry name" value="ALDH_AldA-AAD23400"/>
    <property type="match status" value="1"/>
</dbReference>
<gene>
    <name evidence="6" type="ORF">BFC17_01630</name>
</gene>
<feature type="domain" description="Aldehyde dehydrogenase" evidence="5">
    <location>
        <begin position="17"/>
        <end position="467"/>
    </location>
</feature>
<dbReference type="InterPro" id="IPR044086">
    <property type="entry name" value="LUC3-like"/>
</dbReference>
<evidence type="ECO:0000313" key="7">
    <source>
        <dbReference type="Proteomes" id="UP000176037"/>
    </source>
</evidence>
<evidence type="ECO:0000256" key="1">
    <source>
        <dbReference type="ARBA" id="ARBA00009986"/>
    </source>
</evidence>
<comment type="caution">
    <text evidence="6">The sequence shown here is derived from an EMBL/GenBank/DDBJ whole genome shotgun (WGS) entry which is preliminary data.</text>
</comment>
<dbReference type="InterPro" id="IPR016163">
    <property type="entry name" value="Ald_DH_C"/>
</dbReference>
<dbReference type="PROSITE" id="PS00070">
    <property type="entry name" value="ALDEHYDE_DEHYDR_CYS"/>
    <property type="match status" value="1"/>
</dbReference>
<proteinExistence type="inferred from homology"/>
<dbReference type="SUPFAM" id="SSF53720">
    <property type="entry name" value="ALDH-like"/>
    <property type="match status" value="1"/>
</dbReference>
<evidence type="ECO:0000256" key="2">
    <source>
        <dbReference type="ARBA" id="ARBA00023002"/>
    </source>
</evidence>
<dbReference type="RefSeq" id="WP_070177377.1">
    <property type="nucleotide sequence ID" value="NZ_BMJR01000002.1"/>
</dbReference>
<protein>
    <submittedName>
        <fullName evidence="6">Aldehyde dehydrogenase</fullName>
    </submittedName>
</protein>
<dbReference type="EMBL" id="MJIC01000015">
    <property type="protein sequence ID" value="OFI33000.1"/>
    <property type="molecule type" value="Genomic_DNA"/>
</dbReference>
<keyword evidence="7" id="KW-1185">Reference proteome</keyword>
<sequence length="474" mass="50354">MQQYALQINGKPVMTEQTFDVIDPALGKPFAACSKADAALVNKAVAAASEAFPAWRNTPLTERAALLNKLADAMEANMPALMELVTREVGKPMGGLNGIGSGMEVGGAIAWTRYTTSLQLPVDVLQDDDAMRVEVHRKPLGVIASVTPWNWPLMIGIWHIMPALLAGNTVVMKPSEFTPLSTIKMVELANEILPAGVLNLVAGDGETGSVLTTHKDVAKIVFTGSTATGKKIMEGASASLKRLTLELGGNDAGILLPDFDMALLPKLFTTCFHNNGQTCACLKRLYVHSSIYDEVANGLAAIARDTIVGNGLNEASQLGPVQNKMQFDKVIDLAAATKAQGATILSGGEPLDTEGYFFPPTVYANVKDGDRIVDEEQFGPLLPVISYDDIDEVISRANQNENGLGGSVWSADIGKAAELAKQLETGTVWINEHGAVQPNAPFGGVKQSGLGVEFGDYGLDEYVSLQTLMIPKAS</sequence>
<dbReference type="GO" id="GO:0016620">
    <property type="term" value="F:oxidoreductase activity, acting on the aldehyde or oxo group of donors, NAD or NADP as acceptor"/>
    <property type="evidence" value="ECO:0007669"/>
    <property type="project" value="InterPro"/>
</dbReference>
<dbReference type="OrthoDB" id="9812625at2"/>
<evidence type="ECO:0000256" key="4">
    <source>
        <dbReference type="RuleBase" id="RU003345"/>
    </source>
</evidence>
<evidence type="ECO:0000259" key="5">
    <source>
        <dbReference type="Pfam" id="PF00171"/>
    </source>
</evidence>
<dbReference type="Gene3D" id="3.40.309.10">
    <property type="entry name" value="Aldehyde Dehydrogenase, Chain A, domain 2"/>
    <property type="match status" value="1"/>
</dbReference>
<name>A0A1E8FAR2_9ALTE</name>
<dbReference type="InterPro" id="IPR016160">
    <property type="entry name" value="Ald_DH_CS_CYS"/>
</dbReference>
<feature type="active site" evidence="3">
    <location>
        <position position="246"/>
    </location>
</feature>
<dbReference type="STRING" id="1856405.BFC17_01630"/>
<accession>A0A1E8FAR2</accession>
<keyword evidence="2 4" id="KW-0560">Oxidoreductase</keyword>
<reference evidence="6 7" key="1">
    <citation type="submission" date="2016-09" db="EMBL/GenBank/DDBJ databases">
        <title>Alteromonas lipolytica, a new species isolated from sea water.</title>
        <authorList>
            <person name="Wu Y.-H."/>
            <person name="Cheng H."/>
            <person name="Xu X.-W."/>
        </authorList>
    </citation>
    <scope>NUCLEOTIDE SEQUENCE [LARGE SCALE GENOMIC DNA]</scope>
    <source>
        <strain evidence="6 7">JW12</strain>
    </source>
</reference>
<dbReference type="Proteomes" id="UP000176037">
    <property type="component" value="Unassembled WGS sequence"/>
</dbReference>
<dbReference type="AlphaFoldDB" id="A0A1E8FAR2"/>
<comment type="similarity">
    <text evidence="1 4">Belongs to the aldehyde dehydrogenase family.</text>
</comment>
<dbReference type="PROSITE" id="PS00687">
    <property type="entry name" value="ALDEHYDE_DEHYDR_GLU"/>
    <property type="match status" value="1"/>
</dbReference>